<dbReference type="InterPro" id="IPR021890">
    <property type="entry name" value="DUF3501"/>
</dbReference>
<organism evidence="2">
    <name type="scientific">marine metagenome</name>
    <dbReference type="NCBI Taxonomy" id="408172"/>
    <lineage>
        <taxon>unclassified sequences</taxon>
        <taxon>metagenomes</taxon>
        <taxon>ecological metagenomes</taxon>
    </lineage>
</organism>
<gene>
    <name evidence="2" type="ORF">METZ01_LOCUS486846</name>
</gene>
<protein>
    <recommendedName>
        <fullName evidence="3">DUF3501 domain-containing protein</fullName>
    </recommendedName>
</protein>
<dbReference type="EMBL" id="UINC01210508">
    <property type="protein sequence ID" value="SVE33992.1"/>
    <property type="molecule type" value="Genomic_DNA"/>
</dbReference>
<reference evidence="2" key="1">
    <citation type="submission" date="2018-05" db="EMBL/GenBank/DDBJ databases">
        <authorList>
            <person name="Lanie J.A."/>
            <person name="Ng W.-L."/>
            <person name="Kazmierczak K.M."/>
            <person name="Andrzejewski T.M."/>
            <person name="Davidsen T.M."/>
            <person name="Wayne K.J."/>
            <person name="Tettelin H."/>
            <person name="Glass J.I."/>
            <person name="Rusch D."/>
            <person name="Podicherti R."/>
            <person name="Tsui H.-C.T."/>
            <person name="Winkler M.E."/>
        </authorList>
    </citation>
    <scope>NUCLEOTIDE SEQUENCE</scope>
</reference>
<name>A0A383CP53_9ZZZZ</name>
<evidence type="ECO:0008006" key="3">
    <source>
        <dbReference type="Google" id="ProtNLM"/>
    </source>
</evidence>
<dbReference type="AlphaFoldDB" id="A0A383CP53"/>
<sequence>MSPITLQDLMTLEGYDKARHSFRQAVMARKKSRLAPIGPDVVLSFEDRTTILYQIQEMLRVERIFIRAGIQAELDAYNPLIPDGSNWKATMMIQIPDVATRRQALTRLVGIESLCWVRVEDHDRVYAIADEDMERSTEDKTSAVHFLRFELPPVVRDGVQGGGRITMGIDHPSYRHSLDPVPEPLSDSLRDDLVEL</sequence>
<accession>A0A383CP53</accession>
<dbReference type="Pfam" id="PF12007">
    <property type="entry name" value="DUF3501"/>
    <property type="match status" value="1"/>
</dbReference>
<evidence type="ECO:0000256" key="1">
    <source>
        <dbReference type="SAM" id="MobiDB-lite"/>
    </source>
</evidence>
<feature type="region of interest" description="Disordered" evidence="1">
    <location>
        <begin position="171"/>
        <end position="196"/>
    </location>
</feature>
<evidence type="ECO:0000313" key="2">
    <source>
        <dbReference type="EMBL" id="SVE33992.1"/>
    </source>
</evidence>
<proteinExistence type="predicted"/>